<name>A0A0J6FI62_COCPO</name>
<evidence type="ECO:0000313" key="2">
    <source>
        <dbReference type="EMBL" id="KMM68524.1"/>
    </source>
</evidence>
<proteinExistence type="predicted"/>
<protein>
    <submittedName>
        <fullName evidence="2">Uncharacterized protein</fullName>
    </submittedName>
</protein>
<reference evidence="3" key="3">
    <citation type="journal article" date="2010" name="Genome Res.">
        <title>Population genomic sequencing of Coccidioides fungi reveals recent hybridization and transposon control.</title>
        <authorList>
            <person name="Neafsey D.E."/>
            <person name="Barker B.M."/>
            <person name="Sharpton T.J."/>
            <person name="Stajich J.E."/>
            <person name="Park D.J."/>
            <person name="Whiston E."/>
            <person name="Hung C.-Y."/>
            <person name="McMahan C."/>
            <person name="White J."/>
            <person name="Sykes S."/>
            <person name="Heiman D."/>
            <person name="Young S."/>
            <person name="Zeng Q."/>
            <person name="Abouelleil A."/>
            <person name="Aftuck L."/>
            <person name="Bessette D."/>
            <person name="Brown A."/>
            <person name="FitzGerald M."/>
            <person name="Lui A."/>
            <person name="Macdonald J.P."/>
            <person name="Priest M."/>
            <person name="Orbach M.J."/>
            <person name="Galgiani J.N."/>
            <person name="Kirkland T.N."/>
            <person name="Cole G.T."/>
            <person name="Birren B.W."/>
            <person name="Henn M.R."/>
            <person name="Taylor J.W."/>
            <person name="Rounsley S.D."/>
        </authorList>
    </citation>
    <scope>NUCLEOTIDE SEQUENCE [LARGE SCALE GENOMIC DNA]</scope>
    <source>
        <strain evidence="3">RMSCC 3488</strain>
    </source>
</reference>
<organism evidence="2 3">
    <name type="scientific">Coccidioides posadasii RMSCC 3488</name>
    <dbReference type="NCBI Taxonomy" id="454284"/>
    <lineage>
        <taxon>Eukaryota</taxon>
        <taxon>Fungi</taxon>
        <taxon>Dikarya</taxon>
        <taxon>Ascomycota</taxon>
        <taxon>Pezizomycotina</taxon>
        <taxon>Eurotiomycetes</taxon>
        <taxon>Eurotiomycetidae</taxon>
        <taxon>Onygenales</taxon>
        <taxon>Onygenaceae</taxon>
        <taxon>Coccidioides</taxon>
    </lineage>
</organism>
<accession>A0A0J6FI62</accession>
<dbReference type="EMBL" id="DS268111">
    <property type="protein sequence ID" value="KMM68524.1"/>
    <property type="molecule type" value="Genomic_DNA"/>
</dbReference>
<sequence>MGEQGGWRLDGHLNSQRRHLKNSVGDPFPQIRAKKGRFSHLAPIVSRCQMAGESLQTPLCLGAETPQWDEVLKQWSGKTAGDVLLRNLSYRTLELDIATLVHLRCGDLVTRSVLQIYQPQNSDPGDGVGIGPTIHWSFRKQATRVALAPNGTPGRHQAKRRRPLVSQRLPIQAHAPTPFSSLTE</sequence>
<reference evidence="3" key="2">
    <citation type="journal article" date="2009" name="Genome Res.">
        <title>Comparative genomic analyses of the human fungal pathogens Coccidioides and their relatives.</title>
        <authorList>
            <person name="Sharpton T.J."/>
            <person name="Stajich J.E."/>
            <person name="Rounsley S.D."/>
            <person name="Gardner M.J."/>
            <person name="Wortman J.R."/>
            <person name="Jordar V.S."/>
            <person name="Maiti R."/>
            <person name="Kodira C.D."/>
            <person name="Neafsey D.E."/>
            <person name="Zeng Q."/>
            <person name="Hung C.-Y."/>
            <person name="McMahan C."/>
            <person name="Muszewska A."/>
            <person name="Grynberg M."/>
            <person name="Mandel M.A."/>
            <person name="Kellner E.M."/>
            <person name="Barker B.M."/>
            <person name="Galgiani J.N."/>
            <person name="Orbach M.J."/>
            <person name="Kirkland T.N."/>
            <person name="Cole G.T."/>
            <person name="Henn M.R."/>
            <person name="Birren B.W."/>
            <person name="Taylor J.W."/>
        </authorList>
    </citation>
    <scope>NUCLEOTIDE SEQUENCE [LARGE SCALE GENOMIC DNA]</scope>
    <source>
        <strain evidence="3">RMSCC 3488</strain>
    </source>
</reference>
<dbReference type="Proteomes" id="UP000054567">
    <property type="component" value="Unassembled WGS sequence"/>
</dbReference>
<feature type="region of interest" description="Disordered" evidence="1">
    <location>
        <begin position="148"/>
        <end position="170"/>
    </location>
</feature>
<dbReference type="AlphaFoldDB" id="A0A0J6FI62"/>
<reference evidence="2 3" key="1">
    <citation type="submission" date="2007-06" db="EMBL/GenBank/DDBJ databases">
        <title>The Genome Sequence of Coccidioides posadasii RMSCC_3488.</title>
        <authorList>
            <consortium name="Coccidioides Genome Resources Consortium"/>
            <consortium name="The Broad Institute Genome Sequencing Platform"/>
            <person name="Henn M.R."/>
            <person name="Sykes S."/>
            <person name="Young S."/>
            <person name="Jaffe D."/>
            <person name="Berlin A."/>
            <person name="Alvarez P."/>
            <person name="Butler J."/>
            <person name="Gnerre S."/>
            <person name="Grabherr M."/>
            <person name="Mauceli E."/>
            <person name="Brockman W."/>
            <person name="Kodira C."/>
            <person name="Alvarado L."/>
            <person name="Zeng Q."/>
            <person name="Crawford M."/>
            <person name="Antoine C."/>
            <person name="Devon K."/>
            <person name="Galgiani J."/>
            <person name="Orsborn K."/>
            <person name="Lewis M.L."/>
            <person name="Nusbaum C."/>
            <person name="Galagan J."/>
            <person name="Birren B."/>
        </authorList>
    </citation>
    <scope>NUCLEOTIDE SEQUENCE [LARGE SCALE GENOMIC DNA]</scope>
    <source>
        <strain evidence="2 3">RMSCC 3488</strain>
    </source>
</reference>
<dbReference type="VEuPathDB" id="FungiDB:CPAG_04851"/>
<gene>
    <name evidence="2" type="ORF">CPAG_04851</name>
</gene>
<evidence type="ECO:0000313" key="3">
    <source>
        <dbReference type="Proteomes" id="UP000054567"/>
    </source>
</evidence>
<evidence type="ECO:0000256" key="1">
    <source>
        <dbReference type="SAM" id="MobiDB-lite"/>
    </source>
</evidence>